<dbReference type="AlphaFoldDB" id="A0A4R7P357"/>
<organism evidence="1 2">
    <name type="scientific">Panacagrimonas perspica</name>
    <dbReference type="NCBI Taxonomy" id="381431"/>
    <lineage>
        <taxon>Bacteria</taxon>
        <taxon>Pseudomonadati</taxon>
        <taxon>Pseudomonadota</taxon>
        <taxon>Gammaproteobacteria</taxon>
        <taxon>Nevskiales</taxon>
        <taxon>Nevskiaceae</taxon>
        <taxon>Panacagrimonas</taxon>
    </lineage>
</organism>
<accession>A0A4R7P357</accession>
<evidence type="ECO:0000313" key="1">
    <source>
        <dbReference type="EMBL" id="TDU28185.1"/>
    </source>
</evidence>
<name>A0A4R7P357_9GAMM</name>
<evidence type="ECO:0000313" key="2">
    <source>
        <dbReference type="Proteomes" id="UP000295341"/>
    </source>
</evidence>
<sequence>MAALPRTPKVGIVTVTLRWIAALLLWFVLIPTASAREAWPPAVMAYLEALSSVEQGDPPVSMEALFTAAEAAQDELMQVNPVGQQAWMESLSEEDYAYLVQLLRGMRLARGRDVYAQPDPNFLSELAQRLGRPEDRDFFRIYRASWGANMVPSYLRLTTRAAPCVRFGEGLIPPLYERWRGYRTQYSQAYSTYVAQTVKDLEEAVSLGTCACAGADSVEQELSAFVSRFPDTPVRPAIMARLQELEDDPERRPVQCR</sequence>
<dbReference type="Proteomes" id="UP000295341">
    <property type="component" value="Unassembled WGS sequence"/>
</dbReference>
<keyword evidence="2" id="KW-1185">Reference proteome</keyword>
<reference evidence="1 2" key="1">
    <citation type="submission" date="2019-03" db="EMBL/GenBank/DDBJ databases">
        <title>Genomic Encyclopedia of Type Strains, Phase IV (KMG-IV): sequencing the most valuable type-strain genomes for metagenomic binning, comparative biology and taxonomic classification.</title>
        <authorList>
            <person name="Goeker M."/>
        </authorList>
    </citation>
    <scope>NUCLEOTIDE SEQUENCE [LARGE SCALE GENOMIC DNA]</scope>
    <source>
        <strain evidence="1 2">DSM 26377</strain>
    </source>
</reference>
<gene>
    <name evidence="1" type="ORF">DFR24_2550</name>
</gene>
<dbReference type="EMBL" id="SOBT01000009">
    <property type="protein sequence ID" value="TDU28185.1"/>
    <property type="molecule type" value="Genomic_DNA"/>
</dbReference>
<comment type="caution">
    <text evidence="1">The sequence shown here is derived from an EMBL/GenBank/DDBJ whole genome shotgun (WGS) entry which is preliminary data.</text>
</comment>
<proteinExistence type="predicted"/>
<protein>
    <submittedName>
        <fullName evidence="1">Uncharacterized protein</fullName>
    </submittedName>
</protein>